<evidence type="ECO:0000313" key="2">
    <source>
        <dbReference type="EMBL" id="UUX92658.1"/>
    </source>
</evidence>
<reference evidence="2" key="1">
    <citation type="submission" date="2022-04" db="EMBL/GenBank/DDBJ databases">
        <title>Complete genome of Methanoplanus endosymbiosus DSM 3599.</title>
        <authorList>
            <person name="Chen S.-C."/>
            <person name="You Y.-T."/>
            <person name="Zhou Y.-Z."/>
            <person name="Lai M.-C."/>
        </authorList>
    </citation>
    <scope>NUCLEOTIDE SEQUENCE</scope>
    <source>
        <strain evidence="2">DSM 3599</strain>
    </source>
</reference>
<feature type="transmembrane region" description="Helical" evidence="1">
    <location>
        <begin position="93"/>
        <end position="114"/>
    </location>
</feature>
<evidence type="ECO:0000256" key="1">
    <source>
        <dbReference type="SAM" id="Phobius"/>
    </source>
</evidence>
<dbReference type="AlphaFoldDB" id="A0A9E7PM24"/>
<keyword evidence="1" id="KW-0812">Transmembrane</keyword>
<keyword evidence="1" id="KW-0472">Membrane</keyword>
<feature type="transmembrane region" description="Helical" evidence="1">
    <location>
        <begin position="45"/>
        <end position="63"/>
    </location>
</feature>
<feature type="transmembrane region" description="Helical" evidence="1">
    <location>
        <begin position="126"/>
        <end position="146"/>
    </location>
</feature>
<keyword evidence="3" id="KW-1185">Reference proteome</keyword>
<organism evidence="2 3">
    <name type="scientific">Methanoplanus endosymbiosus</name>
    <dbReference type="NCBI Taxonomy" id="33865"/>
    <lineage>
        <taxon>Archaea</taxon>
        <taxon>Methanobacteriati</taxon>
        <taxon>Methanobacteriota</taxon>
        <taxon>Stenosarchaea group</taxon>
        <taxon>Methanomicrobia</taxon>
        <taxon>Methanomicrobiales</taxon>
        <taxon>Methanomicrobiaceae</taxon>
        <taxon>Methanoplanus</taxon>
    </lineage>
</organism>
<dbReference type="KEGG" id="mend:L6E24_00585"/>
<feature type="transmembrane region" description="Helical" evidence="1">
    <location>
        <begin position="12"/>
        <end position="33"/>
    </location>
</feature>
<proteinExistence type="predicted"/>
<protein>
    <submittedName>
        <fullName evidence="2">Uncharacterized protein</fullName>
    </submittedName>
</protein>
<dbReference type="Proteomes" id="UP001060368">
    <property type="component" value="Chromosome"/>
</dbReference>
<evidence type="ECO:0000313" key="3">
    <source>
        <dbReference type="Proteomes" id="UP001060368"/>
    </source>
</evidence>
<keyword evidence="1" id="KW-1133">Transmembrane helix</keyword>
<dbReference type="RefSeq" id="WP_257742802.1">
    <property type="nucleotide sequence ID" value="NZ_CP096115.1"/>
</dbReference>
<dbReference type="EMBL" id="CP096115">
    <property type="protein sequence ID" value="UUX92658.1"/>
    <property type="molecule type" value="Genomic_DNA"/>
</dbReference>
<dbReference type="GeneID" id="74306145"/>
<name>A0A9E7PM24_9EURY</name>
<gene>
    <name evidence="2" type="ORF">L6E24_00585</name>
</gene>
<feature type="transmembrane region" description="Helical" evidence="1">
    <location>
        <begin position="70"/>
        <end position="87"/>
    </location>
</feature>
<feature type="transmembrane region" description="Helical" evidence="1">
    <location>
        <begin position="166"/>
        <end position="184"/>
    </location>
</feature>
<sequence>MIINSKRRKIYLLLGLPISIIVAYIFMTIAPVFKLHPTPSELTVFVEFLCGLFFAVAVGMLFNEDSRINGVIYAGIFAGIPAFYVQLTPWADVYLLMLAFSAGIICGAVFVIRAVMTNHYDNLAKFARVLFTVFFAIIVGFLAYEMYATAMPSDTAVDSAYAAQNIFFYGIGIVLSLILYWLAIKITIGVRASEIFIFGPRSSGKTYFVLGLWDYISENFDRGHSNEGVVLTGDPNDEGDELMISSLYANVLDGKILSRTYRYQMVMYQLTGKKYGIIPIKWTVVDYAGEYYDELNEINFKKAVALLSDRLRIARADIRKNAGTIDFVRNIKLHHSEELLDPEFTKSVIIATMYGNFLKAGKVIFLIDGEKITDDRKGHAQLAREFGGYMKTLIDLEGRNYFGFLRPDKKYALAVTKTDLVFWKNKEIKNLIHSMSAGKLSDIPDRSREAQAIEENIFEILSANKVFKNLVNMMNDISMYFIAVSVDATAEPFPTEDGEEEEIAPMAITPWRFSEIFKFGS</sequence>
<accession>A0A9E7PM24</accession>